<feature type="compositionally biased region" description="Pro residues" evidence="4">
    <location>
        <begin position="1461"/>
        <end position="1470"/>
    </location>
</feature>
<feature type="transmembrane region" description="Helical" evidence="5">
    <location>
        <begin position="1514"/>
        <end position="1535"/>
    </location>
</feature>
<dbReference type="InterPro" id="IPR023213">
    <property type="entry name" value="CAT-like_dom_sf"/>
</dbReference>
<dbReference type="PANTHER" id="PTHR45527">
    <property type="entry name" value="NONRIBOSOMAL PEPTIDE SYNTHETASE"/>
    <property type="match status" value="1"/>
</dbReference>
<dbReference type="Pfam" id="PF00501">
    <property type="entry name" value="AMP-binding"/>
    <property type="match status" value="1"/>
</dbReference>
<evidence type="ECO:0000256" key="2">
    <source>
        <dbReference type="ARBA" id="ARBA00022450"/>
    </source>
</evidence>
<dbReference type="Gene3D" id="3.30.300.30">
    <property type="match status" value="1"/>
</dbReference>
<dbReference type="Gene3D" id="3.30.559.30">
    <property type="entry name" value="Nonribosomal peptide synthetase, condensation domain"/>
    <property type="match status" value="1"/>
</dbReference>
<dbReference type="InterPro" id="IPR009081">
    <property type="entry name" value="PP-bd_ACP"/>
</dbReference>
<dbReference type="EMBL" id="CP159218">
    <property type="protein sequence ID" value="XCG64222.1"/>
    <property type="molecule type" value="Genomic_DNA"/>
</dbReference>
<dbReference type="InterPro" id="IPR036736">
    <property type="entry name" value="ACP-like_sf"/>
</dbReference>
<dbReference type="InterPro" id="IPR011701">
    <property type="entry name" value="MFS"/>
</dbReference>
<accession>A0AAU8DRX1</accession>
<dbReference type="GO" id="GO:0005737">
    <property type="term" value="C:cytoplasm"/>
    <property type="evidence" value="ECO:0007669"/>
    <property type="project" value="TreeGrafter"/>
</dbReference>
<dbReference type="Gene3D" id="1.20.1250.20">
    <property type="entry name" value="MFS general substrate transporter like domains"/>
    <property type="match status" value="1"/>
</dbReference>
<dbReference type="PROSITE" id="PS00012">
    <property type="entry name" value="PHOSPHOPANTETHEINE"/>
    <property type="match status" value="1"/>
</dbReference>
<reference evidence="7" key="1">
    <citation type="submission" date="2024-05" db="EMBL/GenBank/DDBJ databases">
        <authorList>
            <person name="Cai S.Y."/>
            <person name="Jin L.M."/>
            <person name="Li H.R."/>
        </authorList>
    </citation>
    <scope>NUCLEOTIDE SEQUENCE</scope>
    <source>
        <strain evidence="7">A5-74</strain>
    </source>
</reference>
<dbReference type="Gene3D" id="2.30.38.10">
    <property type="entry name" value="Luciferase, Domain 3"/>
    <property type="match status" value="1"/>
</dbReference>
<feature type="transmembrane region" description="Helical" evidence="5">
    <location>
        <begin position="1642"/>
        <end position="1661"/>
    </location>
</feature>
<feature type="compositionally biased region" description="Basic and acidic residues" evidence="4">
    <location>
        <begin position="1436"/>
        <end position="1445"/>
    </location>
</feature>
<keyword evidence="5" id="KW-0812">Transmembrane</keyword>
<gene>
    <name evidence="7" type="ORF">ABLG96_02410</name>
</gene>
<dbReference type="InterPro" id="IPR006162">
    <property type="entry name" value="Ppantetheine_attach_site"/>
</dbReference>
<keyword evidence="5" id="KW-0472">Membrane</keyword>
<dbReference type="InterPro" id="IPR045851">
    <property type="entry name" value="AMP-bd_C_sf"/>
</dbReference>
<organism evidence="7">
    <name type="scientific">Nakamurella sp. A5-74</name>
    <dbReference type="NCBI Taxonomy" id="3158264"/>
    <lineage>
        <taxon>Bacteria</taxon>
        <taxon>Bacillati</taxon>
        <taxon>Actinomycetota</taxon>
        <taxon>Actinomycetes</taxon>
        <taxon>Nakamurellales</taxon>
        <taxon>Nakamurellaceae</taxon>
        <taxon>Nakamurella</taxon>
    </lineage>
</organism>
<feature type="domain" description="Carrier" evidence="6">
    <location>
        <begin position="1048"/>
        <end position="1125"/>
    </location>
</feature>
<dbReference type="PROSITE" id="PS50075">
    <property type="entry name" value="CARRIER"/>
    <property type="match status" value="1"/>
</dbReference>
<dbReference type="NCBIfam" id="TIGR01733">
    <property type="entry name" value="AA-adenyl-dom"/>
    <property type="match status" value="1"/>
</dbReference>
<dbReference type="GO" id="GO:0044550">
    <property type="term" value="P:secondary metabolite biosynthetic process"/>
    <property type="evidence" value="ECO:0007669"/>
    <property type="project" value="TreeGrafter"/>
</dbReference>
<dbReference type="InterPro" id="IPR036259">
    <property type="entry name" value="MFS_trans_sf"/>
</dbReference>
<evidence type="ECO:0000256" key="4">
    <source>
        <dbReference type="SAM" id="MobiDB-lite"/>
    </source>
</evidence>
<dbReference type="InterPro" id="IPR020806">
    <property type="entry name" value="PKS_PP-bd"/>
</dbReference>
<dbReference type="GO" id="GO:0043041">
    <property type="term" value="P:amino acid activation for nonribosomal peptide biosynthetic process"/>
    <property type="evidence" value="ECO:0007669"/>
    <property type="project" value="TreeGrafter"/>
</dbReference>
<feature type="transmembrane region" description="Helical" evidence="5">
    <location>
        <begin position="1867"/>
        <end position="1887"/>
    </location>
</feature>
<feature type="transmembrane region" description="Helical" evidence="5">
    <location>
        <begin position="1724"/>
        <end position="1743"/>
    </location>
</feature>
<dbReference type="SMART" id="SM00823">
    <property type="entry name" value="PKS_PP"/>
    <property type="match status" value="1"/>
</dbReference>
<dbReference type="CDD" id="cd06173">
    <property type="entry name" value="MFS_MefA_like"/>
    <property type="match status" value="1"/>
</dbReference>
<dbReference type="GO" id="GO:0072330">
    <property type="term" value="P:monocarboxylic acid biosynthetic process"/>
    <property type="evidence" value="ECO:0007669"/>
    <property type="project" value="UniProtKB-ARBA"/>
</dbReference>
<dbReference type="Pfam" id="PF00668">
    <property type="entry name" value="Condensation"/>
    <property type="match status" value="1"/>
</dbReference>
<evidence type="ECO:0000256" key="3">
    <source>
        <dbReference type="ARBA" id="ARBA00022553"/>
    </source>
</evidence>
<evidence type="ECO:0000313" key="7">
    <source>
        <dbReference type="EMBL" id="XCG64222.1"/>
    </source>
</evidence>
<protein>
    <submittedName>
        <fullName evidence="7">Amino acid adenylation domain-containing protein</fullName>
    </submittedName>
</protein>
<dbReference type="SUPFAM" id="SSF52777">
    <property type="entry name" value="CoA-dependent acyltransferases"/>
    <property type="match status" value="2"/>
</dbReference>
<feature type="transmembrane region" description="Helical" evidence="5">
    <location>
        <begin position="1574"/>
        <end position="1598"/>
    </location>
</feature>
<dbReference type="PANTHER" id="PTHR45527:SF1">
    <property type="entry name" value="FATTY ACID SYNTHASE"/>
    <property type="match status" value="1"/>
</dbReference>
<feature type="transmembrane region" description="Helical" evidence="5">
    <location>
        <begin position="1779"/>
        <end position="1801"/>
    </location>
</feature>
<dbReference type="InterPro" id="IPR029058">
    <property type="entry name" value="AB_hydrolase_fold"/>
</dbReference>
<dbReference type="RefSeq" id="WP_353649835.1">
    <property type="nucleotide sequence ID" value="NZ_CP159218.1"/>
</dbReference>
<comment type="cofactor">
    <cofactor evidence="1">
        <name>pantetheine 4'-phosphate</name>
        <dbReference type="ChEBI" id="CHEBI:47942"/>
    </cofactor>
</comment>
<feature type="region of interest" description="Disordered" evidence="4">
    <location>
        <begin position="1428"/>
        <end position="1478"/>
    </location>
</feature>
<evidence type="ECO:0000256" key="5">
    <source>
        <dbReference type="SAM" id="Phobius"/>
    </source>
</evidence>
<dbReference type="CDD" id="cd17646">
    <property type="entry name" value="A_NRPS_AB3403-like"/>
    <property type="match status" value="1"/>
</dbReference>
<dbReference type="Pfam" id="PF00550">
    <property type="entry name" value="PP-binding"/>
    <property type="match status" value="1"/>
</dbReference>
<proteinExistence type="predicted"/>
<keyword evidence="3" id="KW-0597">Phosphoprotein</keyword>
<dbReference type="FunFam" id="1.10.1200.10:FF:000016">
    <property type="entry name" value="Non-ribosomal peptide synthase"/>
    <property type="match status" value="1"/>
</dbReference>
<dbReference type="InterPro" id="IPR010071">
    <property type="entry name" value="AA_adenyl_dom"/>
</dbReference>
<dbReference type="InterPro" id="IPR020845">
    <property type="entry name" value="AMP-binding_CS"/>
</dbReference>
<evidence type="ECO:0000256" key="1">
    <source>
        <dbReference type="ARBA" id="ARBA00001957"/>
    </source>
</evidence>
<dbReference type="SUPFAM" id="SSF103473">
    <property type="entry name" value="MFS general substrate transporter"/>
    <property type="match status" value="1"/>
</dbReference>
<dbReference type="Gene3D" id="3.40.50.1820">
    <property type="entry name" value="alpha/beta hydrolase"/>
    <property type="match status" value="1"/>
</dbReference>
<feature type="transmembrane region" description="Helical" evidence="5">
    <location>
        <begin position="1692"/>
        <end position="1712"/>
    </location>
</feature>
<feature type="compositionally biased region" description="Low complexity" evidence="4">
    <location>
        <begin position="1446"/>
        <end position="1460"/>
    </location>
</feature>
<dbReference type="PROSITE" id="PS00455">
    <property type="entry name" value="AMP_BINDING"/>
    <property type="match status" value="1"/>
</dbReference>
<dbReference type="Gene3D" id="3.30.559.10">
    <property type="entry name" value="Chloramphenicol acetyltransferase-like domain"/>
    <property type="match status" value="1"/>
</dbReference>
<dbReference type="InterPro" id="IPR000873">
    <property type="entry name" value="AMP-dep_synth/lig_dom"/>
</dbReference>
<dbReference type="Gene3D" id="1.10.1200.10">
    <property type="entry name" value="ACP-like"/>
    <property type="match status" value="1"/>
</dbReference>
<keyword evidence="5" id="KW-1133">Transmembrane helix</keyword>
<dbReference type="SUPFAM" id="SSF53474">
    <property type="entry name" value="alpha/beta-Hydrolases"/>
    <property type="match status" value="1"/>
</dbReference>
<dbReference type="CDD" id="cd19531">
    <property type="entry name" value="LCL_NRPS-like"/>
    <property type="match status" value="1"/>
</dbReference>
<feature type="transmembrane region" description="Helical" evidence="5">
    <location>
        <begin position="1610"/>
        <end position="1636"/>
    </location>
</feature>
<dbReference type="InterPro" id="IPR001242">
    <property type="entry name" value="Condensation_dom"/>
</dbReference>
<dbReference type="GO" id="GO:0022857">
    <property type="term" value="F:transmembrane transporter activity"/>
    <property type="evidence" value="ECO:0007669"/>
    <property type="project" value="InterPro"/>
</dbReference>
<keyword evidence="2" id="KW-0596">Phosphopantetheine</keyword>
<evidence type="ECO:0000259" key="6">
    <source>
        <dbReference type="PROSITE" id="PS50075"/>
    </source>
</evidence>
<dbReference type="SUPFAM" id="SSF56801">
    <property type="entry name" value="Acetyl-CoA synthetase-like"/>
    <property type="match status" value="1"/>
</dbReference>
<dbReference type="Pfam" id="PF00975">
    <property type="entry name" value="Thioesterase"/>
    <property type="match status" value="1"/>
</dbReference>
<feature type="transmembrane region" description="Helical" evidence="5">
    <location>
        <begin position="1547"/>
        <end position="1568"/>
    </location>
</feature>
<feature type="region of interest" description="Disordered" evidence="4">
    <location>
        <begin position="1916"/>
        <end position="1935"/>
    </location>
</feature>
<dbReference type="GO" id="GO:0008610">
    <property type="term" value="P:lipid biosynthetic process"/>
    <property type="evidence" value="ECO:0007669"/>
    <property type="project" value="UniProtKB-ARBA"/>
</dbReference>
<dbReference type="GO" id="GO:0031177">
    <property type="term" value="F:phosphopantetheine binding"/>
    <property type="evidence" value="ECO:0007669"/>
    <property type="project" value="InterPro"/>
</dbReference>
<feature type="transmembrane region" description="Helical" evidence="5">
    <location>
        <begin position="1755"/>
        <end position="1773"/>
    </location>
</feature>
<name>A0AAU8DRX1_9ACTN</name>
<sequence>MSTTQDRTALSQGQQELLRRRLGALKPAVRQQIEPRGDGEPAPLSFAQERVWFMEQLAPGTAAYLTPQVFHFAATLRPATIIAAWQAVLARHESLRMVFPADADGRPTVRVLSVDKLVPLQLERLESEEVAAARTDEIATELFELSTGPLFRAVLLDVAGTGFRLVCGMHHIVTDGWSNDVLLRELSAACSALESGREIPWIDRRPVQYGDFAAHQRRWCERPETATHIDHWVQRLAAVPPLALPTDRPRPATQQYTGQAITFRIPRADVEALEGWARGHRATQFMALMTAYQIVLARFAGQWDFAVGAPVAGRSLPELDEAVGMFVNMLPIRADLTPEMTVDEALAATRTRVLEALSHEQVPFERVVQQLGLVRDPSRPPLFQAMLVLQNYASFGENPDAAAASGPAATPAAPAVDWSPIDLPATRFELELHTHLRPDGDLGGRLVSGTALFSSEFTRAILDSFTALLGRLPSSGAVRIDEIEILDEVQQAALAHFNEGESTLAQQTRAGRTLTELIDAGLGEHPTAQVRAADGSVCSYAELSAAADLVADRLRRAGIGAGDIVGVSIARSIELITALVGVLRSGAAYLPLDPEYPVDRLTFMVQDSGALAVLADPGAAAILSSVTVPVAPADADGLPLLRDGAAPSPTALSGKRTQHHDGSAADTAAAYVIYTSGSTGRPKGVVNEHRGIVARLMWMQERFGIGPGEGVLQKTPAGFDVSVWEFFWPLVTGANLVLAAPGGHRDPAHLRTLIAENAVSIAHFVPSMLDIFLAELPPGDGAALPIRAVVCSGEELSAPTALLCLDALPQAELHNLYGPTEAAIDVSAGRCDAETIRRTGRVSIGGPVPGTGLHVLDEAQRPVPVGATGQLYISGVQVARGYLNRAELTAERFVVLPESAWTGGTAPASRRAYATGDQARWRPDGTLEFHGRLDGQVKLRGQRIELGEIEHLLGEGPGIRFTAAAVKEPTAGDVRLVGYLVPELDADGVAVPIDLDAVRSRAVAALPTYMVPAHLVVIDLLPLSPNGKLDRGALPMPEIGVSTGEFVPPTPGAQQAIAEVWQQVLGVDKVGAADDFFALGGHSLLATQVVAKLRPVLPEGTSISVMDLFQHPTVAGLAALVESDQPHVRALLYELTSGRTVAGTQRSLVCVPYGGGSAVVYQPLADALPKNHRLYSVAIPGHDVGLEEAGLPFDELAERCTAEILEKVTGPVVLYGHCGVGGALIIEIARRIEASGRDVEAVYVGGIFPFARAHGTFARVAHWFSDRASNRNHSNWLKSMGVDLADLEPGQADRIISNMRRDGDHAEEHFTALLASDPVKLSAPIITVVGERDPITDYYLERYREWEFLTDRSAVVVLAEAGHFFLKYRAAELVQIITRTDAALRQPDPAAALPSEDDPQATWWLADDHVVGEPVSAPQAVTIQALSGATPAAAARSDDPRREDPVPVAGDAPAAQGATPPRTPARPVPRGPGTEEPSMGRFLAIAAGQLTSTIGSQLAGWAIPIWILQRTGSLGLFGLTAVIAFLPVILTSPIAGALADRFDRRRVIVTACIGATVAEVVITTVVIAENPSVAALFVLIMFLGAFGTVQRIAFTAAVPQLVPKRFIGHANGVLGIINGAGQLFVPIAAAGLYALIGLEGMLLLDVASYVIALGVLAVVRFPNRLGRIRKESFGEQVFGGFRLVWNNRHFRLMNIFFAVGNLLYAPALLLTPPLVLGFGSLQNVAVIAAWEAAGSLLGGAAMAAWGGPVRRRMRFNLFLIGISGLFVMLTGLAPSMAPIAAGVLGTTFSLGLANGIYVTIIQTKVPQRYHGRVFAVGQTLAWSTFPIGFLVVPFMVQHWFQPWMEPTGSLAGSVGAVIGTGGGRGTALAFVIFGALMTLNAVAGLCIRALRDLDLEVPDSLPDDLIGLEELERTRGAGRGTDAAREPDALSGARG</sequence>
<dbReference type="Gene3D" id="3.40.50.980">
    <property type="match status" value="2"/>
</dbReference>
<dbReference type="GO" id="GO:0003824">
    <property type="term" value="F:catalytic activity"/>
    <property type="evidence" value="ECO:0007669"/>
    <property type="project" value="InterPro"/>
</dbReference>
<feature type="transmembrane region" description="Helical" evidence="5">
    <location>
        <begin position="1813"/>
        <end position="1836"/>
    </location>
</feature>
<dbReference type="InterPro" id="IPR001031">
    <property type="entry name" value="Thioesterase"/>
</dbReference>
<dbReference type="Pfam" id="PF07690">
    <property type="entry name" value="MFS_1"/>
    <property type="match status" value="1"/>
</dbReference>